<dbReference type="PANTHER" id="PTHR32009">
    <property type="entry name" value="TMV RESISTANCE PROTEIN N-LIKE"/>
    <property type="match status" value="1"/>
</dbReference>
<evidence type="ECO:0000313" key="4">
    <source>
        <dbReference type="RefSeq" id="XP_056859364.1"/>
    </source>
</evidence>
<dbReference type="Gene3D" id="3.40.50.10140">
    <property type="entry name" value="Toll/interleukin-1 receptor homology (TIR) domain"/>
    <property type="match status" value="1"/>
</dbReference>
<reference evidence="4" key="2">
    <citation type="submission" date="2025-08" db="UniProtKB">
        <authorList>
            <consortium name="RefSeq"/>
        </authorList>
    </citation>
    <scope>IDENTIFICATION</scope>
    <source>
        <tissue evidence="4">Leaf</tissue>
    </source>
</reference>
<reference evidence="3" key="1">
    <citation type="journal article" date="2019" name="Database">
        <title>The radish genome database (RadishGD): an integrated information resource for radish genomics.</title>
        <authorList>
            <person name="Yu H.J."/>
            <person name="Baek S."/>
            <person name="Lee Y.J."/>
            <person name="Cho A."/>
            <person name="Mun J.H."/>
        </authorList>
    </citation>
    <scope>NUCLEOTIDE SEQUENCE [LARGE SCALE GENOMIC DNA]</scope>
    <source>
        <strain evidence="3">cv. WK10039</strain>
    </source>
</reference>
<keyword evidence="1" id="KW-0520">NAD</keyword>
<dbReference type="GO" id="GO:0007165">
    <property type="term" value="P:signal transduction"/>
    <property type="evidence" value="ECO:0007669"/>
    <property type="project" value="InterPro"/>
</dbReference>
<organism evidence="3 4">
    <name type="scientific">Raphanus sativus</name>
    <name type="common">Radish</name>
    <name type="synonym">Raphanus raphanistrum var. sativus</name>
    <dbReference type="NCBI Taxonomy" id="3726"/>
    <lineage>
        <taxon>Eukaryota</taxon>
        <taxon>Viridiplantae</taxon>
        <taxon>Streptophyta</taxon>
        <taxon>Embryophyta</taxon>
        <taxon>Tracheophyta</taxon>
        <taxon>Spermatophyta</taxon>
        <taxon>Magnoliopsida</taxon>
        <taxon>eudicotyledons</taxon>
        <taxon>Gunneridae</taxon>
        <taxon>Pentapetalae</taxon>
        <taxon>rosids</taxon>
        <taxon>malvids</taxon>
        <taxon>Brassicales</taxon>
        <taxon>Brassicaceae</taxon>
        <taxon>Brassiceae</taxon>
        <taxon>Raphanus</taxon>
    </lineage>
</organism>
<dbReference type="Pfam" id="PF01582">
    <property type="entry name" value="TIR"/>
    <property type="match status" value="1"/>
</dbReference>
<dbReference type="PROSITE" id="PS50104">
    <property type="entry name" value="TIR"/>
    <property type="match status" value="1"/>
</dbReference>
<sequence length="207" mass="24116">MENTNNTKPQVFISFRGKDARERFLPLLKDRLKRSKVNVFTDEDAAGVPLEHLLEEIRNSRIAVVLLSKNYAESHWCLNELVEIKKCIETKKLDFVIPVFYKVKTSHVKKQSGKFGERFLAYQESLLVEAGDDKKKKKRANSKIKRWKRALTFVARMIGVSYDKRMLDSDFAKKIVEKVNINLAQIAAKEGRYSIPQNIRVCYLIFF</sequence>
<dbReference type="GeneID" id="130508131"/>
<dbReference type="RefSeq" id="XP_056859364.1">
    <property type="nucleotide sequence ID" value="XM_057003384.1"/>
</dbReference>
<dbReference type="FunFam" id="3.40.50.10140:FF:000007">
    <property type="entry name" value="Disease resistance protein (TIR-NBS-LRR class)"/>
    <property type="match status" value="1"/>
</dbReference>
<dbReference type="PANTHER" id="PTHR32009:SF109">
    <property type="entry name" value="TOLL-INTERLEUKIN-RESISTANCE (TIR) DOMAIN FAMILY PROTEIN"/>
    <property type="match status" value="1"/>
</dbReference>
<dbReference type="SUPFAM" id="SSF52200">
    <property type="entry name" value="Toll/Interleukin receptor TIR domain"/>
    <property type="match status" value="1"/>
</dbReference>
<evidence type="ECO:0000256" key="1">
    <source>
        <dbReference type="ARBA" id="ARBA00023027"/>
    </source>
</evidence>
<keyword evidence="3" id="KW-1185">Reference proteome</keyword>
<evidence type="ECO:0000313" key="3">
    <source>
        <dbReference type="Proteomes" id="UP000504610"/>
    </source>
</evidence>
<feature type="domain" description="TIR" evidence="2">
    <location>
        <begin position="7"/>
        <end position="179"/>
    </location>
</feature>
<dbReference type="InterPro" id="IPR000157">
    <property type="entry name" value="TIR_dom"/>
</dbReference>
<accession>A0A9W3D6F5</accession>
<dbReference type="InterPro" id="IPR035897">
    <property type="entry name" value="Toll_tir_struct_dom_sf"/>
</dbReference>
<protein>
    <submittedName>
        <fullName evidence="4">Protein PHLOEM PROTEIN 2-LIKE A5</fullName>
    </submittedName>
</protein>
<dbReference type="Proteomes" id="UP000504610">
    <property type="component" value="Chromosome 2"/>
</dbReference>
<name>A0A9W3D6F5_RAPSA</name>
<dbReference type="KEGG" id="rsz:130508131"/>
<gene>
    <name evidence="4" type="primary">LOC130508131</name>
</gene>
<dbReference type="SMART" id="SM00255">
    <property type="entry name" value="TIR"/>
    <property type="match status" value="1"/>
</dbReference>
<dbReference type="AlphaFoldDB" id="A0A9W3D6F5"/>
<evidence type="ECO:0000259" key="2">
    <source>
        <dbReference type="PROSITE" id="PS50104"/>
    </source>
</evidence>
<proteinExistence type="predicted"/>
<dbReference type="OrthoDB" id="1100435at2759"/>